<dbReference type="InterPro" id="IPR036259">
    <property type="entry name" value="MFS_trans_sf"/>
</dbReference>
<evidence type="ECO:0000256" key="1">
    <source>
        <dbReference type="ARBA" id="ARBA00004141"/>
    </source>
</evidence>
<dbReference type="InterPro" id="IPR011701">
    <property type="entry name" value="MFS"/>
</dbReference>
<accession>A0A1V9YMG9</accession>
<evidence type="ECO:0000256" key="7">
    <source>
        <dbReference type="ARBA" id="ARBA00023136"/>
    </source>
</evidence>
<dbReference type="OrthoDB" id="330047at2759"/>
<dbReference type="GO" id="GO:0016020">
    <property type="term" value="C:membrane"/>
    <property type="evidence" value="ECO:0007669"/>
    <property type="project" value="UniProtKB-SubCell"/>
</dbReference>
<proteinExistence type="inferred from homology"/>
<comment type="similarity">
    <text evidence="2">Belongs to the SLC43A transporter (TC 2.A.1.44) family.</text>
</comment>
<organism evidence="9 10">
    <name type="scientific">Achlya hypogyna</name>
    <name type="common">Oomycete</name>
    <name type="synonym">Protoachlya hypogyna</name>
    <dbReference type="NCBI Taxonomy" id="1202772"/>
    <lineage>
        <taxon>Eukaryota</taxon>
        <taxon>Sar</taxon>
        <taxon>Stramenopiles</taxon>
        <taxon>Oomycota</taxon>
        <taxon>Saprolegniomycetes</taxon>
        <taxon>Saprolegniales</taxon>
        <taxon>Achlyaceae</taxon>
        <taxon>Achlya</taxon>
    </lineage>
</organism>
<feature type="transmembrane region" description="Helical" evidence="8">
    <location>
        <begin position="117"/>
        <end position="138"/>
    </location>
</feature>
<keyword evidence="6 8" id="KW-1133">Transmembrane helix</keyword>
<dbReference type="PANTHER" id="PTHR20772:SF2">
    <property type="entry name" value="PROTEIN FMP42"/>
    <property type="match status" value="1"/>
</dbReference>
<keyword evidence="7 8" id="KW-0472">Membrane</keyword>
<feature type="transmembrane region" description="Helical" evidence="8">
    <location>
        <begin position="337"/>
        <end position="359"/>
    </location>
</feature>
<feature type="transmembrane region" description="Helical" evidence="8">
    <location>
        <begin position="179"/>
        <end position="198"/>
    </location>
</feature>
<keyword evidence="5" id="KW-0029">Amino-acid transport</keyword>
<dbReference type="Pfam" id="PF07690">
    <property type="entry name" value="MFS_1"/>
    <property type="match status" value="1"/>
</dbReference>
<feature type="transmembrane region" description="Helical" evidence="8">
    <location>
        <begin position="400"/>
        <end position="421"/>
    </location>
</feature>
<keyword evidence="10" id="KW-1185">Reference proteome</keyword>
<dbReference type="Proteomes" id="UP000243579">
    <property type="component" value="Unassembled WGS sequence"/>
</dbReference>
<gene>
    <name evidence="9" type="ORF">ACHHYP_09813</name>
</gene>
<dbReference type="GO" id="GO:0006865">
    <property type="term" value="P:amino acid transport"/>
    <property type="evidence" value="ECO:0007669"/>
    <property type="project" value="UniProtKB-KW"/>
</dbReference>
<keyword evidence="3" id="KW-0813">Transport</keyword>
<feature type="transmembrane region" description="Helical" evidence="8">
    <location>
        <begin position="285"/>
        <end position="305"/>
    </location>
</feature>
<evidence type="ECO:0000256" key="5">
    <source>
        <dbReference type="ARBA" id="ARBA00022970"/>
    </source>
</evidence>
<feature type="transmembrane region" description="Helical" evidence="8">
    <location>
        <begin position="66"/>
        <end position="85"/>
    </location>
</feature>
<dbReference type="CDD" id="cd06174">
    <property type="entry name" value="MFS"/>
    <property type="match status" value="1"/>
</dbReference>
<feature type="transmembrane region" description="Helical" evidence="8">
    <location>
        <begin position="243"/>
        <end position="265"/>
    </location>
</feature>
<dbReference type="SUPFAM" id="SSF103473">
    <property type="entry name" value="MFS general substrate transporter"/>
    <property type="match status" value="1"/>
</dbReference>
<evidence type="ECO:0000256" key="8">
    <source>
        <dbReference type="SAM" id="Phobius"/>
    </source>
</evidence>
<dbReference type="AlphaFoldDB" id="A0A1V9YMG9"/>
<comment type="caution">
    <text evidence="9">The sequence shown here is derived from an EMBL/GenBank/DDBJ whole genome shotgun (WGS) entry which is preliminary data.</text>
</comment>
<name>A0A1V9YMG9_ACHHY</name>
<evidence type="ECO:0000256" key="6">
    <source>
        <dbReference type="ARBA" id="ARBA00022989"/>
    </source>
</evidence>
<feature type="transmembrane region" description="Helical" evidence="8">
    <location>
        <begin position="145"/>
        <end position="167"/>
    </location>
</feature>
<evidence type="ECO:0000313" key="9">
    <source>
        <dbReference type="EMBL" id="OQR86911.1"/>
    </source>
</evidence>
<evidence type="ECO:0000256" key="2">
    <source>
        <dbReference type="ARBA" id="ARBA00006595"/>
    </source>
</evidence>
<evidence type="ECO:0000256" key="3">
    <source>
        <dbReference type="ARBA" id="ARBA00022448"/>
    </source>
</evidence>
<dbReference type="GO" id="GO:0022857">
    <property type="term" value="F:transmembrane transporter activity"/>
    <property type="evidence" value="ECO:0007669"/>
    <property type="project" value="InterPro"/>
</dbReference>
<protein>
    <recommendedName>
        <fullName evidence="11">Major Facilitator Superfamily (MFS)</fullName>
    </recommendedName>
</protein>
<comment type="subcellular location">
    <subcellularLocation>
        <location evidence="1">Membrane</location>
        <topology evidence="1">Multi-pass membrane protein</topology>
    </subcellularLocation>
</comment>
<evidence type="ECO:0008006" key="11">
    <source>
        <dbReference type="Google" id="ProtNLM"/>
    </source>
</evidence>
<dbReference type="InterPro" id="IPR052599">
    <property type="entry name" value="SLC43A_AATransporter"/>
</dbReference>
<keyword evidence="4 8" id="KW-0812">Transmembrane</keyword>
<feature type="transmembrane region" description="Helical" evidence="8">
    <location>
        <begin position="92"/>
        <end position="111"/>
    </location>
</feature>
<dbReference type="EMBL" id="JNBR01001476">
    <property type="protein sequence ID" value="OQR86911.1"/>
    <property type="molecule type" value="Genomic_DNA"/>
</dbReference>
<feature type="transmembrane region" description="Helical" evidence="8">
    <location>
        <begin position="366"/>
        <end position="388"/>
    </location>
</feature>
<feature type="transmembrane region" description="Helical" evidence="8">
    <location>
        <begin position="312"/>
        <end position="331"/>
    </location>
</feature>
<dbReference type="PANTHER" id="PTHR20772">
    <property type="entry name" value="PROTEIN FMP42"/>
    <property type="match status" value="1"/>
</dbReference>
<evidence type="ECO:0000313" key="10">
    <source>
        <dbReference type="Proteomes" id="UP000243579"/>
    </source>
</evidence>
<sequence length="444" mass="47642">MSSVHTVSRGVVFTLAALMTVLSSGGLVLGFGPVYMRLADELQWHALCPANSTAVCPSQEVQLQNVFTTGFLGLVLGQTVFGICLDVVGPRYTTVLSAIVAIAGNVCMATGDARQGTGGLITAGYGLIAFGGMGVLFASLQLAELFAAPSVYCGLLVAAFYASGYVYVLLGTSISRATFFYGSAIVTGVCALGGYALFPIRHVSTEAARVAVPGLAFERPLTDVAKFKYLWAEYKLQLRRRDFWVFVCVGSFLTLINVFAGGAVPNIVKQLEPRDVSLQSTYTNYLYPLVSNSSFVFAPFTGWIIERRGFRKAAVVTVVEFGMLCGSMMLPSLRAQILSFALLAIAVGSLTAIQYSYIMKCFPSKLYGLLSGTVTIVVFVFCLLNYALTPLAQNTFDGNNNYVFLILLVPTVGTLGLIRYLRDEPDADDKRTALLEPGADLADP</sequence>
<evidence type="ECO:0000256" key="4">
    <source>
        <dbReference type="ARBA" id="ARBA00022692"/>
    </source>
</evidence>
<dbReference type="Gene3D" id="1.20.1250.20">
    <property type="entry name" value="MFS general substrate transporter like domains"/>
    <property type="match status" value="2"/>
</dbReference>
<reference evidence="9 10" key="1">
    <citation type="journal article" date="2014" name="Genome Biol. Evol.">
        <title>The secreted proteins of Achlya hypogyna and Thraustotheca clavata identify the ancestral oomycete secretome and reveal gene acquisitions by horizontal gene transfer.</title>
        <authorList>
            <person name="Misner I."/>
            <person name="Blouin N."/>
            <person name="Leonard G."/>
            <person name="Richards T.A."/>
            <person name="Lane C.E."/>
        </authorList>
    </citation>
    <scope>NUCLEOTIDE SEQUENCE [LARGE SCALE GENOMIC DNA]</scope>
    <source>
        <strain evidence="9 10">ATCC 48635</strain>
    </source>
</reference>